<evidence type="ECO:0008006" key="3">
    <source>
        <dbReference type="Google" id="ProtNLM"/>
    </source>
</evidence>
<dbReference type="RefSeq" id="WP_258384130.1">
    <property type="nucleotide sequence ID" value="NZ_CP091430.1"/>
</dbReference>
<keyword evidence="2" id="KW-1185">Reference proteome</keyword>
<dbReference type="Proteomes" id="UP001057877">
    <property type="component" value="Chromosome"/>
</dbReference>
<evidence type="ECO:0000313" key="1">
    <source>
        <dbReference type="EMBL" id="UVI28042.1"/>
    </source>
</evidence>
<dbReference type="EMBL" id="CP091430">
    <property type="protein sequence ID" value="UVI28042.1"/>
    <property type="molecule type" value="Genomic_DNA"/>
</dbReference>
<proteinExistence type="predicted"/>
<gene>
    <name evidence="1" type="ORF">L1F29_21615</name>
</gene>
<sequence length="204" mass="23048">MGTKFGNLHIRTSNIDDVITALTELAADRKSISRESSKTVQELDGFEALLQQAQMSRHLFYLNVRNGWVSVLNDWFSWGEVEEFGEALSSYVSDPILTCSCFDEDILEINVYRNGESLTGHTWYSGSLEEDYGMEMKEADISVLTELLGHDHFASIQHALNTEGIEQAVAMFEAITGVQLWLSSDWFDDIGEEIQSKYTTIDLN</sequence>
<name>A0ABY5S2E0_9BACL</name>
<protein>
    <recommendedName>
        <fullName evidence="3">SMI1/KNR4 family protein</fullName>
    </recommendedName>
</protein>
<accession>A0ABY5S2E0</accession>
<organism evidence="1 2">
    <name type="scientific">Paenibacillus spongiae</name>
    <dbReference type="NCBI Taxonomy" id="2909671"/>
    <lineage>
        <taxon>Bacteria</taxon>
        <taxon>Bacillati</taxon>
        <taxon>Bacillota</taxon>
        <taxon>Bacilli</taxon>
        <taxon>Bacillales</taxon>
        <taxon>Paenibacillaceae</taxon>
        <taxon>Paenibacillus</taxon>
    </lineage>
</organism>
<evidence type="ECO:0000313" key="2">
    <source>
        <dbReference type="Proteomes" id="UP001057877"/>
    </source>
</evidence>
<reference evidence="1" key="1">
    <citation type="submission" date="2022-01" db="EMBL/GenBank/DDBJ databases">
        <title>Paenibacillus spongiae sp. nov., isolated from marine sponge.</title>
        <authorList>
            <person name="Li Z."/>
            <person name="Zhang M."/>
        </authorList>
    </citation>
    <scope>NUCLEOTIDE SEQUENCE</scope>
    <source>
        <strain evidence="1">PHS-Z3</strain>
    </source>
</reference>